<dbReference type="InterPro" id="IPR029526">
    <property type="entry name" value="PGBD"/>
</dbReference>
<reference evidence="2" key="1">
    <citation type="submission" date="2020-07" db="EMBL/GenBank/DDBJ databases">
        <title>Multicomponent nature underlies the extraordinary mechanical properties of spider dragline silk.</title>
        <authorList>
            <person name="Kono N."/>
            <person name="Nakamura H."/>
            <person name="Mori M."/>
            <person name="Yoshida Y."/>
            <person name="Ohtoshi R."/>
            <person name="Malay A.D."/>
            <person name="Moran D.A.P."/>
            <person name="Tomita M."/>
            <person name="Numata K."/>
            <person name="Arakawa K."/>
        </authorList>
    </citation>
    <scope>NUCLEOTIDE SEQUENCE</scope>
</reference>
<comment type="caution">
    <text evidence="2">The sequence shown here is derived from an EMBL/GenBank/DDBJ whole genome shotgun (WGS) entry which is preliminary data.</text>
</comment>
<sequence>MKDGSKEEFECPVAIEFYNKIMGGVDLAEQMANVYELNRQSCKWWKKYFFCLLMNAMVNSGIAYCKLKHRKSPQFLISLYLLQKPGWDPESSTHNIKAVKELDVHHKHHEAYLLI</sequence>
<accession>A0A8X6I7T2</accession>
<dbReference type="Proteomes" id="UP000887116">
    <property type="component" value="Unassembled WGS sequence"/>
</dbReference>
<organism evidence="2 3">
    <name type="scientific">Trichonephila clavata</name>
    <name type="common">Joro spider</name>
    <name type="synonym">Nephila clavata</name>
    <dbReference type="NCBI Taxonomy" id="2740835"/>
    <lineage>
        <taxon>Eukaryota</taxon>
        <taxon>Metazoa</taxon>
        <taxon>Ecdysozoa</taxon>
        <taxon>Arthropoda</taxon>
        <taxon>Chelicerata</taxon>
        <taxon>Arachnida</taxon>
        <taxon>Araneae</taxon>
        <taxon>Araneomorphae</taxon>
        <taxon>Entelegynae</taxon>
        <taxon>Araneoidea</taxon>
        <taxon>Nephilidae</taxon>
        <taxon>Trichonephila</taxon>
    </lineage>
</organism>
<keyword evidence="3" id="KW-1185">Reference proteome</keyword>
<evidence type="ECO:0000313" key="2">
    <source>
        <dbReference type="EMBL" id="GFQ99699.1"/>
    </source>
</evidence>
<dbReference type="OrthoDB" id="6437726at2759"/>
<evidence type="ECO:0000259" key="1">
    <source>
        <dbReference type="Pfam" id="PF13843"/>
    </source>
</evidence>
<dbReference type="EMBL" id="BMAO01034900">
    <property type="protein sequence ID" value="GFQ99699.1"/>
    <property type="molecule type" value="Genomic_DNA"/>
</dbReference>
<protein>
    <submittedName>
        <fullName evidence="2">Rho guanine nucleotide exchange factor 10-like protein</fullName>
    </submittedName>
</protein>
<evidence type="ECO:0000313" key="3">
    <source>
        <dbReference type="Proteomes" id="UP000887116"/>
    </source>
</evidence>
<dbReference type="Pfam" id="PF13843">
    <property type="entry name" value="DDE_Tnp_1_7"/>
    <property type="match status" value="1"/>
</dbReference>
<proteinExistence type="predicted"/>
<name>A0A8X6I7T2_TRICU</name>
<gene>
    <name evidence="2" type="primary">X975_25666</name>
    <name evidence="2" type="ORF">TNCT_525081</name>
</gene>
<dbReference type="AlphaFoldDB" id="A0A8X6I7T2"/>
<feature type="domain" description="PiggyBac transposable element-derived protein" evidence="1">
    <location>
        <begin position="7"/>
        <end position="60"/>
    </location>
</feature>